<organism evidence="8 9">
    <name type="scientific">Alteromonas aestuariivivens</name>
    <dbReference type="NCBI Taxonomy" id="1938339"/>
    <lineage>
        <taxon>Bacteria</taxon>
        <taxon>Pseudomonadati</taxon>
        <taxon>Pseudomonadota</taxon>
        <taxon>Gammaproteobacteria</taxon>
        <taxon>Alteromonadales</taxon>
        <taxon>Alteromonadaceae</taxon>
        <taxon>Alteromonas/Salinimonas group</taxon>
        <taxon>Alteromonas</taxon>
    </lineage>
</organism>
<comment type="caution">
    <text evidence="8">The sequence shown here is derived from an EMBL/GenBank/DDBJ whole genome shotgun (WGS) entry which is preliminary data.</text>
</comment>
<dbReference type="InterPro" id="IPR052027">
    <property type="entry name" value="PspC"/>
</dbReference>
<evidence type="ECO:0000256" key="2">
    <source>
        <dbReference type="ARBA" id="ARBA00022475"/>
    </source>
</evidence>
<feature type="domain" description="Phage shock protein PspC N-terminal" evidence="7">
    <location>
        <begin position="8"/>
        <end position="65"/>
    </location>
</feature>
<evidence type="ECO:0000259" key="7">
    <source>
        <dbReference type="Pfam" id="PF04024"/>
    </source>
</evidence>
<keyword evidence="5 6" id="KW-0472">Membrane</keyword>
<dbReference type="GO" id="GO:0005886">
    <property type="term" value="C:plasma membrane"/>
    <property type="evidence" value="ECO:0007669"/>
    <property type="project" value="UniProtKB-SubCell"/>
</dbReference>
<proteinExistence type="predicted"/>
<dbReference type="PANTHER" id="PTHR33885:SF3">
    <property type="entry name" value="PHAGE SHOCK PROTEIN C"/>
    <property type="match status" value="1"/>
</dbReference>
<keyword evidence="3 6" id="KW-0812">Transmembrane</keyword>
<name>A0A3D8M383_9ALTE</name>
<evidence type="ECO:0000256" key="3">
    <source>
        <dbReference type="ARBA" id="ARBA00022692"/>
    </source>
</evidence>
<evidence type="ECO:0000256" key="5">
    <source>
        <dbReference type="ARBA" id="ARBA00023136"/>
    </source>
</evidence>
<dbReference type="Pfam" id="PF04024">
    <property type="entry name" value="PspC"/>
    <property type="match status" value="1"/>
</dbReference>
<accession>A0A3D8M383</accession>
<dbReference type="PANTHER" id="PTHR33885">
    <property type="entry name" value="PHAGE SHOCK PROTEIN C"/>
    <property type="match status" value="1"/>
</dbReference>
<keyword evidence="9" id="KW-1185">Reference proteome</keyword>
<protein>
    <submittedName>
        <fullName evidence="8">PspC domain-containing protein</fullName>
    </submittedName>
</protein>
<evidence type="ECO:0000256" key="1">
    <source>
        <dbReference type="ARBA" id="ARBA00004162"/>
    </source>
</evidence>
<keyword evidence="4 6" id="KW-1133">Transmembrane helix</keyword>
<keyword evidence="2" id="KW-1003">Cell membrane</keyword>
<dbReference type="Proteomes" id="UP000256561">
    <property type="component" value="Unassembled WGS sequence"/>
</dbReference>
<dbReference type="EMBL" id="QRHA01000016">
    <property type="protein sequence ID" value="RDV24015.1"/>
    <property type="molecule type" value="Genomic_DNA"/>
</dbReference>
<comment type="subcellular location">
    <subcellularLocation>
        <location evidence="1">Cell membrane</location>
        <topology evidence="1">Single-pass membrane protein</topology>
    </subcellularLocation>
</comment>
<evidence type="ECO:0000256" key="4">
    <source>
        <dbReference type="ARBA" id="ARBA00022989"/>
    </source>
</evidence>
<evidence type="ECO:0000313" key="9">
    <source>
        <dbReference type="Proteomes" id="UP000256561"/>
    </source>
</evidence>
<reference evidence="9" key="1">
    <citation type="submission" date="2018-08" db="EMBL/GenBank/DDBJ databases">
        <authorList>
            <person name="Zhang J."/>
            <person name="Du Z.-J."/>
        </authorList>
    </citation>
    <scope>NUCLEOTIDE SEQUENCE [LARGE SCALE GENOMIC DNA]</scope>
    <source>
        <strain evidence="9">KCTC 52655</strain>
    </source>
</reference>
<dbReference type="InterPro" id="IPR007168">
    <property type="entry name" value="Phageshock_PspC_N"/>
</dbReference>
<sequence>MKYQHIDKRLYRDTRQGVISGVCAGVAGYLQIDSVWVRLAAVAALICMPKLTLIAYIAAVILVPRRAG</sequence>
<evidence type="ECO:0000256" key="6">
    <source>
        <dbReference type="SAM" id="Phobius"/>
    </source>
</evidence>
<evidence type="ECO:0000313" key="8">
    <source>
        <dbReference type="EMBL" id="RDV24015.1"/>
    </source>
</evidence>
<dbReference type="RefSeq" id="WP_115594490.1">
    <property type="nucleotide sequence ID" value="NZ_QRHA01000016.1"/>
</dbReference>
<feature type="transmembrane region" description="Helical" evidence="6">
    <location>
        <begin position="39"/>
        <end position="63"/>
    </location>
</feature>
<gene>
    <name evidence="8" type="ORF">DXV75_16275</name>
</gene>
<dbReference type="AlphaFoldDB" id="A0A3D8M383"/>
<dbReference type="OrthoDB" id="5772680at2"/>